<dbReference type="Proteomes" id="UP001200034">
    <property type="component" value="Unassembled WGS sequence"/>
</dbReference>
<dbReference type="AlphaFoldDB" id="A0AAD4KAP2"/>
<accession>A0AAD4KAP2</accession>
<protein>
    <submittedName>
        <fullName evidence="1">Uncharacterized protein</fullName>
    </submittedName>
</protein>
<name>A0AAD4KAP2_9MUSC</name>
<keyword evidence="2" id="KW-1185">Reference proteome</keyword>
<gene>
    <name evidence="1" type="ORF">KR093_006902</name>
</gene>
<sequence length="101" mass="11400">MSSTSFNKMAHKDCSNFDKHVEGSSNDSLMCLERKEDGNLAGAHLTYIRSCMKDMLCQIWSADIVERQREGLQRDNSPASEPVEEHDCDIPSSHLNIVENN</sequence>
<evidence type="ECO:0000313" key="2">
    <source>
        <dbReference type="Proteomes" id="UP001200034"/>
    </source>
</evidence>
<organism evidence="1 2">
    <name type="scientific">Drosophila rubida</name>
    <dbReference type="NCBI Taxonomy" id="30044"/>
    <lineage>
        <taxon>Eukaryota</taxon>
        <taxon>Metazoa</taxon>
        <taxon>Ecdysozoa</taxon>
        <taxon>Arthropoda</taxon>
        <taxon>Hexapoda</taxon>
        <taxon>Insecta</taxon>
        <taxon>Pterygota</taxon>
        <taxon>Neoptera</taxon>
        <taxon>Endopterygota</taxon>
        <taxon>Diptera</taxon>
        <taxon>Brachycera</taxon>
        <taxon>Muscomorpha</taxon>
        <taxon>Ephydroidea</taxon>
        <taxon>Drosophilidae</taxon>
        <taxon>Drosophila</taxon>
    </lineage>
</organism>
<proteinExistence type="predicted"/>
<dbReference type="EMBL" id="JAJJHW010000095">
    <property type="protein sequence ID" value="KAH8387405.1"/>
    <property type="molecule type" value="Genomic_DNA"/>
</dbReference>
<reference evidence="1" key="1">
    <citation type="journal article" date="2021" name="Mol. Ecol. Resour.">
        <title>Phylogenomic analyses of the genus Drosophila reveals genomic signals of climate adaptation.</title>
        <authorList>
            <person name="Li F."/>
            <person name="Rane R.V."/>
            <person name="Luria V."/>
            <person name="Xiong Z."/>
            <person name="Chen J."/>
            <person name="Li Z."/>
            <person name="Catullo R.A."/>
            <person name="Griffin P.C."/>
            <person name="Schiffer M."/>
            <person name="Pearce S."/>
            <person name="Lee S.F."/>
            <person name="McElroy K."/>
            <person name="Stocker A."/>
            <person name="Shirriffs J."/>
            <person name="Cockerell F."/>
            <person name="Coppin C."/>
            <person name="Sgro C.M."/>
            <person name="Karger A."/>
            <person name="Cain J.W."/>
            <person name="Weber J.A."/>
            <person name="Santpere G."/>
            <person name="Kirschner M.W."/>
            <person name="Hoffmann A.A."/>
            <person name="Oakeshott J.G."/>
            <person name="Zhang G."/>
        </authorList>
    </citation>
    <scope>NUCLEOTIDE SEQUENCE</scope>
    <source>
        <strain evidence="1">BGI-SZ-2011g</strain>
    </source>
</reference>
<evidence type="ECO:0000313" key="1">
    <source>
        <dbReference type="EMBL" id="KAH8387405.1"/>
    </source>
</evidence>
<comment type="caution">
    <text evidence="1">The sequence shown here is derived from an EMBL/GenBank/DDBJ whole genome shotgun (WGS) entry which is preliminary data.</text>
</comment>